<proteinExistence type="predicted"/>
<protein>
    <submittedName>
        <fullName evidence="3">CHAD domain-containing protein</fullName>
    </submittedName>
</protein>
<dbReference type="PANTHER" id="PTHR39339">
    <property type="entry name" value="SLR1444 PROTEIN"/>
    <property type="match status" value="1"/>
</dbReference>
<dbReference type="EMBL" id="PDDY01000001">
    <property type="protein sequence ID" value="PEH43765.1"/>
    <property type="molecule type" value="Genomic_DNA"/>
</dbReference>
<dbReference type="Pfam" id="PF05235">
    <property type="entry name" value="CHAD"/>
    <property type="match status" value="1"/>
</dbReference>
<comment type="caution">
    <text evidence="3">The sequence shown here is derived from an EMBL/GenBank/DDBJ whole genome shotgun (WGS) entry which is preliminary data.</text>
</comment>
<reference evidence="4" key="1">
    <citation type="submission" date="2017-09" db="EMBL/GenBank/DDBJ databases">
        <title>FDA dAtabase for Regulatory Grade micrObial Sequences (FDA-ARGOS): Supporting development and validation of Infectious Disease Dx tests.</title>
        <authorList>
            <person name="Minogue T."/>
            <person name="Wolcott M."/>
            <person name="Wasieloski L."/>
            <person name="Aguilar W."/>
            <person name="Moore D."/>
            <person name="Tallon L."/>
            <person name="Sadzewicz L."/>
            <person name="Ott S."/>
            <person name="Zhao X."/>
            <person name="Nagaraj S."/>
            <person name="Vavikolanu K."/>
            <person name="Aluvathingal J."/>
            <person name="Nadendla S."/>
            <person name="Sichtig H."/>
        </authorList>
    </citation>
    <scope>NUCLEOTIDE SEQUENCE [LARGE SCALE GENOMIC DNA]</scope>
    <source>
        <strain evidence="4">FDAARGOS_390</strain>
    </source>
</reference>
<accession>A0A2A7SKE0</accession>
<sequence>MTRVLEIVLALPLPSGGVTAGRRRGTARAVRDFGAELVRAWRICPPVRMKRGHESIAITPLALAEALPHASRWRAWRETGQAGERWVAVHSTPFAPGVAIRETLSDETQDTEAAASDGSLAAELRRVLREGSVPAHAMGAGADHAESEASERPTQTPAADAFGFDCERRRGRWQREDRVPVDLTLDDLGWRGEQGAGRACELRLTVEYVDDDAGRELALRSLFDAARELSGAWPAFLKPASLLDLACAGVPPDAERGPVRADPVDLAGMRRQREALFAFGANVVAQWLGNDAGVRDSSDPEYVHQMRIALRRLRTLMRLFRDYADEAYREAFAADLSWFGAQLGVVRDWDVCVSETLPRLAEADTDVAGAPAWAATLEAAARQRDLARGELRQALGSSRYARLVLGWVEWLCLLSLRGEQAATRRQRRSLRRHAARRVDKLFARVYGAPDLATLDAAERHRVRIDAKRLRYALEFFASIASQDTRRKLIKRVSEVQGTLGDANDVEVALRHLERLAAPPEQLGFARGYGAAAQHYATIVAEAQLRKLRRPKLRG</sequence>
<dbReference type="Proteomes" id="UP000220629">
    <property type="component" value="Unassembled WGS sequence"/>
</dbReference>
<dbReference type="AlphaFoldDB" id="A0A2A7SKE0"/>
<dbReference type="InterPro" id="IPR007899">
    <property type="entry name" value="CHAD_dom"/>
</dbReference>
<organism evidence="3 4">
    <name type="scientific">Burkholderia gladioli</name>
    <name type="common">Pseudomonas marginata</name>
    <name type="synonym">Phytomonas marginata</name>
    <dbReference type="NCBI Taxonomy" id="28095"/>
    <lineage>
        <taxon>Bacteria</taxon>
        <taxon>Pseudomonadati</taxon>
        <taxon>Pseudomonadota</taxon>
        <taxon>Betaproteobacteria</taxon>
        <taxon>Burkholderiales</taxon>
        <taxon>Burkholderiaceae</taxon>
        <taxon>Burkholderia</taxon>
    </lineage>
</organism>
<dbReference type="InterPro" id="IPR038186">
    <property type="entry name" value="CHAD_dom_sf"/>
</dbReference>
<evidence type="ECO:0000313" key="4">
    <source>
        <dbReference type="Proteomes" id="UP000220629"/>
    </source>
</evidence>
<evidence type="ECO:0000259" key="2">
    <source>
        <dbReference type="PROSITE" id="PS51708"/>
    </source>
</evidence>
<name>A0A2A7SKE0_BURGA</name>
<dbReference type="RefSeq" id="WP_098153218.1">
    <property type="nucleotide sequence ID" value="NZ_CADEWA010000005.1"/>
</dbReference>
<evidence type="ECO:0000313" key="3">
    <source>
        <dbReference type="EMBL" id="PEH43765.1"/>
    </source>
</evidence>
<dbReference type="Gene3D" id="1.40.20.10">
    <property type="entry name" value="CHAD domain"/>
    <property type="match status" value="1"/>
</dbReference>
<feature type="region of interest" description="Disordered" evidence="1">
    <location>
        <begin position="136"/>
        <end position="160"/>
    </location>
</feature>
<dbReference type="PROSITE" id="PS51708">
    <property type="entry name" value="CHAD"/>
    <property type="match status" value="1"/>
</dbReference>
<dbReference type="SMART" id="SM00880">
    <property type="entry name" value="CHAD"/>
    <property type="match status" value="1"/>
</dbReference>
<dbReference type="PANTHER" id="PTHR39339:SF1">
    <property type="entry name" value="CHAD DOMAIN-CONTAINING PROTEIN"/>
    <property type="match status" value="1"/>
</dbReference>
<feature type="domain" description="CHAD" evidence="2">
    <location>
        <begin position="269"/>
        <end position="554"/>
    </location>
</feature>
<evidence type="ECO:0000256" key="1">
    <source>
        <dbReference type="SAM" id="MobiDB-lite"/>
    </source>
</evidence>
<gene>
    <name evidence="3" type="ORF">CRM94_13655</name>
</gene>